<dbReference type="InterPro" id="IPR050639">
    <property type="entry name" value="SSR_resolvase"/>
</dbReference>
<dbReference type="KEGG" id="psl:Psta_2244"/>
<dbReference type="GO" id="GO:0003677">
    <property type="term" value="F:DNA binding"/>
    <property type="evidence" value="ECO:0007669"/>
    <property type="project" value="InterPro"/>
</dbReference>
<protein>
    <submittedName>
        <fullName evidence="2">Resolvase domain protein</fullName>
    </submittedName>
</protein>
<dbReference type="Proteomes" id="UP000001887">
    <property type="component" value="Chromosome"/>
</dbReference>
<dbReference type="InterPro" id="IPR036162">
    <property type="entry name" value="Resolvase-like_N_sf"/>
</dbReference>
<proteinExistence type="predicted"/>
<evidence type="ECO:0000259" key="1">
    <source>
        <dbReference type="PROSITE" id="PS51736"/>
    </source>
</evidence>
<feature type="domain" description="Resolvase/invertase-type recombinase catalytic" evidence="1">
    <location>
        <begin position="7"/>
        <end position="157"/>
    </location>
</feature>
<dbReference type="EMBL" id="CP001848">
    <property type="protein sequence ID" value="ADB16915.1"/>
    <property type="molecule type" value="Genomic_DNA"/>
</dbReference>
<dbReference type="eggNOG" id="COG1961">
    <property type="taxonomic scope" value="Bacteria"/>
</dbReference>
<organism evidence="2 3">
    <name type="scientific">Pirellula staleyi (strain ATCC 27377 / DSM 6068 / ICPB 4128)</name>
    <name type="common">Pirella staleyi</name>
    <dbReference type="NCBI Taxonomy" id="530564"/>
    <lineage>
        <taxon>Bacteria</taxon>
        <taxon>Pseudomonadati</taxon>
        <taxon>Planctomycetota</taxon>
        <taxon>Planctomycetia</taxon>
        <taxon>Pirellulales</taxon>
        <taxon>Pirellulaceae</taxon>
        <taxon>Pirellula</taxon>
    </lineage>
</organism>
<evidence type="ECO:0000313" key="3">
    <source>
        <dbReference type="Proteomes" id="UP000001887"/>
    </source>
</evidence>
<evidence type="ECO:0000313" key="2">
    <source>
        <dbReference type="EMBL" id="ADB16915.1"/>
    </source>
</evidence>
<name>D2R2S5_PIRSD</name>
<keyword evidence="3" id="KW-1185">Reference proteome</keyword>
<dbReference type="Gene3D" id="3.40.50.1390">
    <property type="entry name" value="Resolvase, N-terminal catalytic domain"/>
    <property type="match status" value="1"/>
</dbReference>
<dbReference type="PANTHER" id="PTHR30461:SF23">
    <property type="entry name" value="DNA RECOMBINASE-RELATED"/>
    <property type="match status" value="1"/>
</dbReference>
<dbReference type="AlphaFoldDB" id="D2R2S5"/>
<dbReference type="SMART" id="SM00857">
    <property type="entry name" value="Resolvase"/>
    <property type="match status" value="1"/>
</dbReference>
<dbReference type="CDD" id="cd00338">
    <property type="entry name" value="Ser_Recombinase"/>
    <property type="match status" value="1"/>
</dbReference>
<dbReference type="SUPFAM" id="SSF53041">
    <property type="entry name" value="Resolvase-like"/>
    <property type="match status" value="1"/>
</dbReference>
<dbReference type="GO" id="GO:0000150">
    <property type="term" value="F:DNA strand exchange activity"/>
    <property type="evidence" value="ECO:0007669"/>
    <property type="project" value="InterPro"/>
</dbReference>
<sequence>MQSKRVEAFGYVRVSGKGQVKGHGPTRQKEDIQRFAESQGFEVVRAFEDAWSGTEADRPAFVEMLSTIMGGGPRVVIVESLDRLSRDLMIQTQLLAKLVTEGIRLIAANTGEDVTAAMQDDPMRRAMIQIQGVFAELDKSLLVRKLRKGRESKRQSQGKCEGRKAFGEKQGEQAIVARMLELRRKPKGGARRSFQTIAEILNTEKLPTRTGRPWSGSTVAAIISRSRC</sequence>
<dbReference type="PANTHER" id="PTHR30461">
    <property type="entry name" value="DNA-INVERTASE FROM LAMBDOID PROPHAGE"/>
    <property type="match status" value="1"/>
</dbReference>
<dbReference type="Pfam" id="PF07508">
    <property type="entry name" value="Recombinase"/>
    <property type="match status" value="1"/>
</dbReference>
<dbReference type="InterPro" id="IPR011109">
    <property type="entry name" value="DNA_bind_recombinase_dom"/>
</dbReference>
<dbReference type="PROSITE" id="PS51736">
    <property type="entry name" value="RECOMBINASES_3"/>
    <property type="match status" value="1"/>
</dbReference>
<dbReference type="HOGENOM" id="CLU_010686_0_2_0"/>
<gene>
    <name evidence="2" type="ordered locus">Psta_2244</name>
</gene>
<accession>D2R2S5</accession>
<dbReference type="Pfam" id="PF00239">
    <property type="entry name" value="Resolvase"/>
    <property type="match status" value="1"/>
</dbReference>
<reference evidence="2 3" key="1">
    <citation type="journal article" date="2009" name="Stand. Genomic Sci.">
        <title>Complete genome sequence of Pirellula staleyi type strain (ATCC 27377).</title>
        <authorList>
            <person name="Clum A."/>
            <person name="Tindall B.J."/>
            <person name="Sikorski J."/>
            <person name="Ivanova N."/>
            <person name="Mavrommatis K."/>
            <person name="Lucas S."/>
            <person name="Glavina del Rio T."/>
            <person name="Nolan M."/>
            <person name="Chen F."/>
            <person name="Tice H."/>
            <person name="Pitluck S."/>
            <person name="Cheng J.F."/>
            <person name="Chertkov O."/>
            <person name="Brettin T."/>
            <person name="Han C."/>
            <person name="Detter J.C."/>
            <person name="Kuske C."/>
            <person name="Bruce D."/>
            <person name="Goodwin L."/>
            <person name="Ovchinikova G."/>
            <person name="Pati A."/>
            <person name="Mikhailova N."/>
            <person name="Chen A."/>
            <person name="Palaniappan K."/>
            <person name="Land M."/>
            <person name="Hauser L."/>
            <person name="Chang Y.J."/>
            <person name="Jeffries C.D."/>
            <person name="Chain P."/>
            <person name="Rohde M."/>
            <person name="Goker M."/>
            <person name="Bristow J."/>
            <person name="Eisen J.A."/>
            <person name="Markowitz V."/>
            <person name="Hugenholtz P."/>
            <person name="Kyrpides N.C."/>
            <person name="Klenk H.P."/>
            <person name="Lapidus A."/>
        </authorList>
    </citation>
    <scope>NUCLEOTIDE SEQUENCE [LARGE SCALE GENOMIC DNA]</scope>
    <source>
        <strain evidence="3">ATCC 27377 / DSM 6068 / ICPB 4128</strain>
    </source>
</reference>
<dbReference type="InterPro" id="IPR006119">
    <property type="entry name" value="Resolv_N"/>
</dbReference>
<dbReference type="STRING" id="530564.Psta_2244"/>
<dbReference type="OrthoDB" id="128993at2"/>